<protein>
    <recommendedName>
        <fullName evidence="4">DUF2933 domain-containing protein</fullName>
    </recommendedName>
</protein>
<gene>
    <name evidence="3" type="ORF">Aca07nite_71090</name>
</gene>
<keyword evidence="2" id="KW-0472">Membrane</keyword>
<accession>A0ABQ3WU96</accession>
<feature type="transmembrane region" description="Helical" evidence="2">
    <location>
        <begin position="7"/>
        <end position="25"/>
    </location>
</feature>
<evidence type="ECO:0000313" key="3">
    <source>
        <dbReference type="EMBL" id="GID49834.1"/>
    </source>
</evidence>
<keyword evidence="2" id="KW-0812">Transmembrane</keyword>
<feature type="transmembrane region" description="Helical" evidence="2">
    <location>
        <begin position="31"/>
        <end position="50"/>
    </location>
</feature>
<organism evidence="3">
    <name type="scientific">Actinoplanes campanulatus</name>
    <dbReference type="NCBI Taxonomy" id="113559"/>
    <lineage>
        <taxon>Bacteria</taxon>
        <taxon>Bacillati</taxon>
        <taxon>Actinomycetota</taxon>
        <taxon>Actinomycetes</taxon>
        <taxon>Micromonosporales</taxon>
        <taxon>Micromonosporaceae</taxon>
        <taxon>Actinoplanes</taxon>
    </lineage>
</organism>
<evidence type="ECO:0008006" key="4">
    <source>
        <dbReference type="Google" id="ProtNLM"/>
    </source>
</evidence>
<sequence>MRRQPWGLYAIAVAILVVGLIALGVPANTLLFGAFLLACPLMMMFMMGGMHGGHGGGQSATDRDRTPDGQAHDPFTDGGSAPVRDQRSSR</sequence>
<feature type="region of interest" description="Disordered" evidence="1">
    <location>
        <begin position="52"/>
        <end position="90"/>
    </location>
</feature>
<keyword evidence="2" id="KW-1133">Transmembrane helix</keyword>
<dbReference type="Pfam" id="PF11666">
    <property type="entry name" value="DUF2933"/>
    <property type="match status" value="1"/>
</dbReference>
<proteinExistence type="predicted"/>
<name>A0ABQ3WU96_9ACTN</name>
<reference evidence="3" key="1">
    <citation type="submission" date="2021-01" db="EMBL/GenBank/DDBJ databases">
        <title>Whole genome shotgun sequence of Actinoplanes capillaceus NBRC 16408.</title>
        <authorList>
            <person name="Komaki H."/>
            <person name="Tamura T."/>
        </authorList>
    </citation>
    <scope>NUCLEOTIDE SEQUENCE [LARGE SCALE GENOMIC DNA]</scope>
    <source>
        <strain evidence="3">NBRC 16408</strain>
    </source>
</reference>
<dbReference type="InterPro" id="IPR021682">
    <property type="entry name" value="DUF2933"/>
</dbReference>
<evidence type="ECO:0000256" key="1">
    <source>
        <dbReference type="SAM" id="MobiDB-lite"/>
    </source>
</evidence>
<comment type="caution">
    <text evidence="3">The sequence shown here is derived from an EMBL/GenBank/DDBJ whole genome shotgun (WGS) entry which is preliminary data.</text>
</comment>
<evidence type="ECO:0000256" key="2">
    <source>
        <dbReference type="SAM" id="Phobius"/>
    </source>
</evidence>
<dbReference type="EMBL" id="BOMF01000136">
    <property type="protein sequence ID" value="GID49834.1"/>
    <property type="molecule type" value="Genomic_DNA"/>
</dbReference>
<feature type="compositionally biased region" description="Basic and acidic residues" evidence="1">
    <location>
        <begin position="61"/>
        <end position="75"/>
    </location>
</feature>
<dbReference type="RefSeq" id="WP_204299920.1">
    <property type="nucleotide sequence ID" value="NZ_BAAAGQ010000038.1"/>
</dbReference>